<proteinExistence type="predicted"/>
<evidence type="ECO:0000313" key="2">
    <source>
        <dbReference type="Proteomes" id="UP000275078"/>
    </source>
</evidence>
<evidence type="ECO:0000313" key="1">
    <source>
        <dbReference type="EMBL" id="RPA86810.1"/>
    </source>
</evidence>
<accession>A0A3N4IRG3</accession>
<dbReference type="EMBL" id="ML119648">
    <property type="protein sequence ID" value="RPA86810.1"/>
    <property type="molecule type" value="Genomic_DNA"/>
</dbReference>
<name>A0A3N4IRG3_ASCIM</name>
<organism evidence="1 2">
    <name type="scientific">Ascobolus immersus RN42</name>
    <dbReference type="NCBI Taxonomy" id="1160509"/>
    <lineage>
        <taxon>Eukaryota</taxon>
        <taxon>Fungi</taxon>
        <taxon>Dikarya</taxon>
        <taxon>Ascomycota</taxon>
        <taxon>Pezizomycotina</taxon>
        <taxon>Pezizomycetes</taxon>
        <taxon>Pezizales</taxon>
        <taxon>Ascobolaceae</taxon>
        <taxon>Ascobolus</taxon>
    </lineage>
</organism>
<protein>
    <submittedName>
        <fullName evidence="1">Uncharacterized protein</fullName>
    </submittedName>
</protein>
<dbReference type="Proteomes" id="UP000275078">
    <property type="component" value="Unassembled WGS sequence"/>
</dbReference>
<dbReference type="AlphaFoldDB" id="A0A3N4IRG3"/>
<reference evidence="1 2" key="1">
    <citation type="journal article" date="2018" name="Nat. Ecol. Evol.">
        <title>Pezizomycetes genomes reveal the molecular basis of ectomycorrhizal truffle lifestyle.</title>
        <authorList>
            <person name="Murat C."/>
            <person name="Payen T."/>
            <person name="Noel B."/>
            <person name="Kuo A."/>
            <person name="Morin E."/>
            <person name="Chen J."/>
            <person name="Kohler A."/>
            <person name="Krizsan K."/>
            <person name="Balestrini R."/>
            <person name="Da Silva C."/>
            <person name="Montanini B."/>
            <person name="Hainaut M."/>
            <person name="Levati E."/>
            <person name="Barry K.W."/>
            <person name="Belfiori B."/>
            <person name="Cichocki N."/>
            <person name="Clum A."/>
            <person name="Dockter R.B."/>
            <person name="Fauchery L."/>
            <person name="Guy J."/>
            <person name="Iotti M."/>
            <person name="Le Tacon F."/>
            <person name="Lindquist E.A."/>
            <person name="Lipzen A."/>
            <person name="Malagnac F."/>
            <person name="Mello A."/>
            <person name="Molinier V."/>
            <person name="Miyauchi S."/>
            <person name="Poulain J."/>
            <person name="Riccioni C."/>
            <person name="Rubini A."/>
            <person name="Sitrit Y."/>
            <person name="Splivallo R."/>
            <person name="Traeger S."/>
            <person name="Wang M."/>
            <person name="Zifcakova L."/>
            <person name="Wipf D."/>
            <person name="Zambonelli A."/>
            <person name="Paolocci F."/>
            <person name="Nowrousian M."/>
            <person name="Ottonello S."/>
            <person name="Baldrian P."/>
            <person name="Spatafora J.W."/>
            <person name="Henrissat B."/>
            <person name="Nagy L.G."/>
            <person name="Aury J.M."/>
            <person name="Wincker P."/>
            <person name="Grigoriev I.V."/>
            <person name="Bonfante P."/>
            <person name="Martin F.M."/>
        </authorList>
    </citation>
    <scope>NUCLEOTIDE SEQUENCE [LARGE SCALE GENOMIC DNA]</scope>
    <source>
        <strain evidence="1 2">RN42</strain>
    </source>
</reference>
<keyword evidence="2" id="KW-1185">Reference proteome</keyword>
<sequence length="299" mass="33687">MDAKTETIFIQRQSKEFIAHLQKDLVKVTAINEAPIPDRKPRIFLEVAPNHKTGAVCSMRACRFKDKLIKPGTYRFLLSPGTHCYDPENGLYSDERMHVECLERLLVLSAPGVNHRIFPPPPPGKSSYSGGLDIASRLVLESWRKEKIDSMIDQKREWNRQRLQKRRSITSDSSTVAGIAPIVGIKRRHSAMDLQEKDLVPGVIVAGNLNMMTDYWWAKQEGKTAESDSLIHTSGLIATSVCHELSNRLAALGIEKNFHFHAGPEDLKDGKTFEELQLEALKRLVKMFEDRNPGSLSSS</sequence>
<gene>
    <name evidence="1" type="ORF">BJ508DRAFT_321391</name>
</gene>